<sequence>MRPRQDHGFQKKKRLRKDTKTVIDKARSSKAKAEKLLDQPAPVSSLETVIQAARLNMRIRECSKLWNQMGRLGLQPSQFTEEELKLIRELRQLETGPISQQLRCLLQQLWILKPKQTLDPPLASICIDRLKQADIGSTECHKALLGLKRALAESPRPEIQQRRKERRTSERLAVPTQPKKKPTPPEPLIDTAALERTRKHLRELDERVKLSPAPYRREIGSQFRRFRN</sequence>
<dbReference type="EMBL" id="BNAL01000070">
    <property type="protein sequence ID" value="GHG12931.1"/>
    <property type="molecule type" value="Genomic_DNA"/>
</dbReference>
<gene>
    <name evidence="2" type="ORF">GCM10017783_26060</name>
</gene>
<accession>A0ABQ3KIS1</accession>
<keyword evidence="3" id="KW-1185">Reference proteome</keyword>
<comment type="caution">
    <text evidence="2">The sequence shown here is derived from an EMBL/GenBank/DDBJ whole genome shotgun (WGS) entry which is preliminary data.</text>
</comment>
<evidence type="ECO:0000313" key="2">
    <source>
        <dbReference type="EMBL" id="GHG12931.1"/>
    </source>
</evidence>
<feature type="region of interest" description="Disordered" evidence="1">
    <location>
        <begin position="1"/>
        <end position="36"/>
    </location>
</feature>
<name>A0ABQ3KIS1_9DEIO</name>
<dbReference type="Proteomes" id="UP000632154">
    <property type="component" value="Unassembled WGS sequence"/>
</dbReference>
<evidence type="ECO:0000256" key="1">
    <source>
        <dbReference type="SAM" id="MobiDB-lite"/>
    </source>
</evidence>
<protein>
    <submittedName>
        <fullName evidence="2">Uncharacterized protein</fullName>
    </submittedName>
</protein>
<reference evidence="3" key="1">
    <citation type="journal article" date="2019" name="Int. J. Syst. Evol. Microbiol.">
        <title>The Global Catalogue of Microorganisms (GCM) 10K type strain sequencing project: providing services to taxonomists for standard genome sequencing and annotation.</title>
        <authorList>
            <consortium name="The Broad Institute Genomics Platform"/>
            <consortium name="The Broad Institute Genome Sequencing Center for Infectious Disease"/>
            <person name="Wu L."/>
            <person name="Ma J."/>
        </authorList>
    </citation>
    <scope>NUCLEOTIDE SEQUENCE [LARGE SCALE GENOMIC DNA]</scope>
    <source>
        <strain evidence="3">CGMCC 1.18439</strain>
    </source>
</reference>
<feature type="compositionally biased region" description="Basic and acidic residues" evidence="1">
    <location>
        <begin position="155"/>
        <end position="170"/>
    </location>
</feature>
<feature type="region of interest" description="Disordered" evidence="1">
    <location>
        <begin position="155"/>
        <end position="191"/>
    </location>
</feature>
<proteinExistence type="predicted"/>
<evidence type="ECO:0000313" key="3">
    <source>
        <dbReference type="Proteomes" id="UP000632154"/>
    </source>
</evidence>
<organism evidence="2 3">
    <name type="scientific">Deinococcus piscis</name>
    <dbReference type="NCBI Taxonomy" id="394230"/>
    <lineage>
        <taxon>Bacteria</taxon>
        <taxon>Thermotogati</taxon>
        <taxon>Deinococcota</taxon>
        <taxon>Deinococci</taxon>
        <taxon>Deinococcales</taxon>
        <taxon>Deinococcaceae</taxon>
        <taxon>Deinococcus</taxon>
    </lineage>
</organism>
<feature type="compositionally biased region" description="Basic and acidic residues" evidence="1">
    <location>
        <begin position="18"/>
        <end position="36"/>
    </location>
</feature>